<dbReference type="PANTHER" id="PTHR11735:SF11">
    <property type="entry name" value="TRNA THREONYLCARBAMOYLADENOSINE BIOSYNTHESIS PROTEIN TSAB"/>
    <property type="match status" value="1"/>
</dbReference>
<dbReference type="PANTHER" id="PTHR11735">
    <property type="entry name" value="TRNA N6-ADENOSINE THREONYLCARBAMOYLTRANSFERASE"/>
    <property type="match status" value="1"/>
</dbReference>
<proteinExistence type="predicted"/>
<dbReference type="InterPro" id="IPR000905">
    <property type="entry name" value="Gcp-like_dom"/>
</dbReference>
<gene>
    <name evidence="2" type="ORF">PPSIR1_07897</name>
</gene>
<dbReference type="Pfam" id="PF00814">
    <property type="entry name" value="TsaD"/>
    <property type="match status" value="1"/>
</dbReference>
<dbReference type="SUPFAM" id="SSF53067">
    <property type="entry name" value="Actin-like ATPase domain"/>
    <property type="match status" value="1"/>
</dbReference>
<reference evidence="2 3" key="1">
    <citation type="submission" date="2007-06" db="EMBL/GenBank/DDBJ databases">
        <authorList>
            <person name="Shimkets L."/>
            <person name="Ferriera S."/>
            <person name="Johnson J."/>
            <person name="Kravitz S."/>
            <person name="Beeson K."/>
            <person name="Sutton G."/>
            <person name="Rogers Y.-H."/>
            <person name="Friedman R."/>
            <person name="Frazier M."/>
            <person name="Venter J.C."/>
        </authorList>
    </citation>
    <scope>NUCLEOTIDE SEQUENCE [LARGE SCALE GENOMIC DNA]</scope>
    <source>
        <strain evidence="2 3">SIR-1</strain>
    </source>
</reference>
<organism evidence="2 3">
    <name type="scientific">Plesiocystis pacifica SIR-1</name>
    <dbReference type="NCBI Taxonomy" id="391625"/>
    <lineage>
        <taxon>Bacteria</taxon>
        <taxon>Pseudomonadati</taxon>
        <taxon>Myxococcota</taxon>
        <taxon>Polyangia</taxon>
        <taxon>Nannocystales</taxon>
        <taxon>Nannocystaceae</taxon>
        <taxon>Plesiocystis</taxon>
    </lineage>
</organism>
<dbReference type="Gene3D" id="3.30.420.40">
    <property type="match status" value="2"/>
</dbReference>
<dbReference type="EMBL" id="ABCS01000068">
    <property type="protein sequence ID" value="EDM76298.1"/>
    <property type="molecule type" value="Genomic_DNA"/>
</dbReference>
<name>A6GCX4_9BACT</name>
<dbReference type="GO" id="GO:0005829">
    <property type="term" value="C:cytosol"/>
    <property type="evidence" value="ECO:0007669"/>
    <property type="project" value="TreeGrafter"/>
</dbReference>
<dbReference type="AlphaFoldDB" id="A6GCX4"/>
<evidence type="ECO:0000313" key="2">
    <source>
        <dbReference type="EMBL" id="EDM76298.1"/>
    </source>
</evidence>
<comment type="caution">
    <text evidence="2">The sequence shown here is derived from an EMBL/GenBank/DDBJ whole genome shotgun (WGS) entry which is preliminary data.</text>
</comment>
<dbReference type="Proteomes" id="UP000005801">
    <property type="component" value="Unassembled WGS sequence"/>
</dbReference>
<keyword evidence="3" id="KW-1185">Reference proteome</keyword>
<dbReference type="InterPro" id="IPR022496">
    <property type="entry name" value="T6A_TsaB"/>
</dbReference>
<feature type="domain" description="Gcp-like" evidence="1">
    <location>
        <begin position="37"/>
        <end position="157"/>
    </location>
</feature>
<sequence length="260" mass="26889">MLCLDASAPQTCVALGRVHAEGAELVVRDTEADGANQTSERLHLRLRAALDAAGIAPRDLATVACGRGPGTFTGTRVAVATAKGLALSLGIPVVPVSTLAALAASSPQLDPGQPGHVLALLDARRRQVYGALFSLGGPTPEAVAITARSPERVIELATLIEELDETLAALREAGETPWVHGPGCGPYAEQLPEDLAQRALLAPGPTAEGLWRASLAALGPARAGAVDPGAFGVTYLRQSYAEMGINKPKRKPYRSPFVDG</sequence>
<dbReference type="GO" id="GO:0002949">
    <property type="term" value="P:tRNA threonylcarbamoyladenosine modification"/>
    <property type="evidence" value="ECO:0007669"/>
    <property type="project" value="InterPro"/>
</dbReference>
<dbReference type="InterPro" id="IPR043129">
    <property type="entry name" value="ATPase_NBD"/>
</dbReference>
<dbReference type="STRING" id="391625.PPSIR1_07897"/>
<evidence type="ECO:0000313" key="3">
    <source>
        <dbReference type="Proteomes" id="UP000005801"/>
    </source>
</evidence>
<dbReference type="eggNOG" id="COG1214">
    <property type="taxonomic scope" value="Bacteria"/>
</dbReference>
<accession>A6GCX4</accession>
<evidence type="ECO:0000259" key="1">
    <source>
        <dbReference type="Pfam" id="PF00814"/>
    </source>
</evidence>
<protein>
    <submittedName>
        <fullName evidence="2">Putative glycoprotein endopeptidase</fullName>
    </submittedName>
</protein>
<dbReference type="NCBIfam" id="TIGR03725">
    <property type="entry name" value="T6A_YeaZ"/>
    <property type="match status" value="1"/>
</dbReference>